<feature type="region of interest" description="Disordered" evidence="1">
    <location>
        <begin position="81"/>
        <end position="113"/>
    </location>
</feature>
<feature type="compositionally biased region" description="Basic residues" evidence="1">
    <location>
        <begin position="35"/>
        <end position="50"/>
    </location>
</feature>
<protein>
    <submittedName>
        <fullName evidence="2">Uncharacterized protein</fullName>
    </submittedName>
</protein>
<proteinExistence type="predicted"/>
<feature type="compositionally biased region" description="Basic and acidic residues" evidence="1">
    <location>
        <begin position="86"/>
        <end position="95"/>
    </location>
</feature>
<sequence>MGFKREAEPRLKEAGNEGKHTKVMNGGNEAEKEHKKGSRQRRSFKSPRAHKNSEIKGKSPKILDFSEEGLIDVQVDLALEGVLGDDQQKRSKESVTKVSGNGGGGCLTATRSP</sequence>
<dbReference type="Proteomes" id="UP000507222">
    <property type="component" value="Unassembled WGS sequence"/>
</dbReference>
<evidence type="ECO:0000313" key="5">
    <source>
        <dbReference type="Proteomes" id="UP000507245"/>
    </source>
</evidence>
<name>A0A6J5TST9_PRUAR</name>
<dbReference type="Proteomes" id="UP000507245">
    <property type="component" value="Unassembled WGS sequence"/>
</dbReference>
<evidence type="ECO:0000313" key="2">
    <source>
        <dbReference type="EMBL" id="CAB4267061.1"/>
    </source>
</evidence>
<dbReference type="AlphaFoldDB" id="A0A6J5TST9"/>
<evidence type="ECO:0000313" key="3">
    <source>
        <dbReference type="EMBL" id="CAB4297554.1"/>
    </source>
</evidence>
<reference evidence="5" key="1">
    <citation type="journal article" date="2020" name="Genome Biol.">
        <title>Gamete binning: chromosome-level and haplotype-resolved genome assembly enabled by high-throughput single-cell sequencing of gamete genomes.</title>
        <authorList>
            <person name="Campoy J.A."/>
            <person name="Sun H."/>
            <person name="Goel M."/>
            <person name="Jiao W.-B."/>
            <person name="Folz-Donahue K."/>
            <person name="Wang N."/>
            <person name="Rubio M."/>
            <person name="Liu C."/>
            <person name="Kukat C."/>
            <person name="Ruiz D."/>
            <person name="Huettel B."/>
            <person name="Schneeberger K."/>
        </authorList>
    </citation>
    <scope>NUCLEOTIDE SEQUENCE [LARGE SCALE GENOMIC DNA]</scope>
    <source>
        <strain evidence="5">cv. Rojo Pasion</strain>
    </source>
</reference>
<accession>A0A6J5TST9</accession>
<gene>
    <name evidence="2" type="ORF">CURHAP_LOCUS9622</name>
    <name evidence="3" type="ORF">ORAREDHAP_LOCUS9509</name>
</gene>
<feature type="compositionally biased region" description="Basic and acidic residues" evidence="1">
    <location>
        <begin position="1"/>
        <end position="20"/>
    </location>
</feature>
<evidence type="ECO:0000313" key="4">
    <source>
        <dbReference type="Proteomes" id="UP000507222"/>
    </source>
</evidence>
<evidence type="ECO:0000256" key="1">
    <source>
        <dbReference type="SAM" id="MobiDB-lite"/>
    </source>
</evidence>
<feature type="region of interest" description="Disordered" evidence="1">
    <location>
        <begin position="1"/>
        <end position="63"/>
    </location>
</feature>
<keyword evidence="5" id="KW-1185">Reference proteome</keyword>
<organism evidence="2 4">
    <name type="scientific">Prunus armeniaca</name>
    <name type="common">Apricot</name>
    <name type="synonym">Armeniaca vulgaris</name>
    <dbReference type="NCBI Taxonomy" id="36596"/>
    <lineage>
        <taxon>Eukaryota</taxon>
        <taxon>Viridiplantae</taxon>
        <taxon>Streptophyta</taxon>
        <taxon>Embryophyta</taxon>
        <taxon>Tracheophyta</taxon>
        <taxon>Spermatophyta</taxon>
        <taxon>Magnoliopsida</taxon>
        <taxon>eudicotyledons</taxon>
        <taxon>Gunneridae</taxon>
        <taxon>Pentapetalae</taxon>
        <taxon>rosids</taxon>
        <taxon>fabids</taxon>
        <taxon>Rosales</taxon>
        <taxon>Rosaceae</taxon>
        <taxon>Amygdaloideae</taxon>
        <taxon>Amygdaleae</taxon>
        <taxon>Prunus</taxon>
    </lineage>
</organism>
<dbReference type="EMBL" id="CAEKDK010000001">
    <property type="protein sequence ID" value="CAB4267061.1"/>
    <property type="molecule type" value="Genomic_DNA"/>
</dbReference>
<dbReference type="EMBL" id="CAEKKB010000001">
    <property type="protein sequence ID" value="CAB4297554.1"/>
    <property type="molecule type" value="Genomic_DNA"/>
</dbReference>
<reference evidence="2 4" key="2">
    <citation type="submission" date="2020-05" db="EMBL/GenBank/DDBJ databases">
        <authorList>
            <person name="Campoy J."/>
            <person name="Schneeberger K."/>
            <person name="Spophaly S."/>
        </authorList>
    </citation>
    <scope>NUCLEOTIDE SEQUENCE [LARGE SCALE GENOMIC DNA]</scope>
    <source>
        <strain evidence="2">PruArmRojPasFocal</strain>
    </source>
</reference>